<accession>X1IS29</accession>
<evidence type="ECO:0000313" key="1">
    <source>
        <dbReference type="EMBL" id="GAH72045.1"/>
    </source>
</evidence>
<proteinExistence type="predicted"/>
<dbReference type="AlphaFoldDB" id="X1IS29"/>
<reference evidence="1" key="1">
    <citation type="journal article" date="2014" name="Front. Microbiol.">
        <title>High frequency of phylogenetically diverse reductive dehalogenase-homologous genes in deep subseafloor sedimentary metagenomes.</title>
        <authorList>
            <person name="Kawai M."/>
            <person name="Futagami T."/>
            <person name="Toyoda A."/>
            <person name="Takaki Y."/>
            <person name="Nishi S."/>
            <person name="Hori S."/>
            <person name="Arai W."/>
            <person name="Tsubouchi T."/>
            <person name="Morono Y."/>
            <person name="Uchiyama I."/>
            <person name="Ito T."/>
            <person name="Fujiyama A."/>
            <person name="Inagaki F."/>
            <person name="Takami H."/>
        </authorList>
    </citation>
    <scope>NUCLEOTIDE SEQUENCE</scope>
    <source>
        <strain evidence="1">Expedition CK06-06</strain>
    </source>
</reference>
<protein>
    <submittedName>
        <fullName evidence="1">Uncharacterized protein</fullName>
    </submittedName>
</protein>
<comment type="caution">
    <text evidence="1">The sequence shown here is derived from an EMBL/GenBank/DDBJ whole genome shotgun (WGS) entry which is preliminary data.</text>
</comment>
<gene>
    <name evidence="1" type="ORF">S03H2_45569</name>
</gene>
<feature type="non-terminal residue" evidence="1">
    <location>
        <position position="33"/>
    </location>
</feature>
<sequence>MPSWLEMISNQFLSDKKQFKHLYIPEKPIRIPL</sequence>
<organism evidence="1">
    <name type="scientific">marine sediment metagenome</name>
    <dbReference type="NCBI Taxonomy" id="412755"/>
    <lineage>
        <taxon>unclassified sequences</taxon>
        <taxon>metagenomes</taxon>
        <taxon>ecological metagenomes</taxon>
    </lineage>
</organism>
<name>X1IS29_9ZZZZ</name>
<dbReference type="EMBL" id="BARU01028561">
    <property type="protein sequence ID" value="GAH72045.1"/>
    <property type="molecule type" value="Genomic_DNA"/>
</dbReference>